<accession>U2Q1Y4</accession>
<comment type="caution">
    <text evidence="1">The sequence shown here is derived from an EMBL/GenBank/DDBJ whole genome shotgun (WGS) entry which is preliminary data.</text>
</comment>
<dbReference type="AlphaFoldDB" id="U2Q1Y4"/>
<name>U2Q1Y4_EUBRA</name>
<dbReference type="Proteomes" id="UP000016608">
    <property type="component" value="Unassembled WGS sequence"/>
</dbReference>
<dbReference type="eggNOG" id="ENOG50349D4">
    <property type="taxonomic scope" value="Bacteria"/>
</dbReference>
<organism evidence="1 2">
    <name type="scientific">Eubacterium ramulus ATCC 29099</name>
    <dbReference type="NCBI Taxonomy" id="1256908"/>
    <lineage>
        <taxon>Bacteria</taxon>
        <taxon>Bacillati</taxon>
        <taxon>Bacillota</taxon>
        <taxon>Clostridia</taxon>
        <taxon>Eubacteriales</taxon>
        <taxon>Eubacteriaceae</taxon>
        <taxon>Eubacterium</taxon>
    </lineage>
</organism>
<sequence>MALIAAGATVLTIIGSIVAVKVTSNSQIKEQKIVADREMKRKYYNAFIETFTQKLFYIK</sequence>
<evidence type="ECO:0000313" key="1">
    <source>
        <dbReference type="EMBL" id="ERK50356.1"/>
    </source>
</evidence>
<evidence type="ECO:0000313" key="2">
    <source>
        <dbReference type="Proteomes" id="UP000016608"/>
    </source>
</evidence>
<protein>
    <submittedName>
        <fullName evidence="1">Uncharacterized protein</fullName>
    </submittedName>
</protein>
<gene>
    <name evidence="1" type="ORF">HMPREF0373_00769</name>
</gene>
<proteinExistence type="predicted"/>
<dbReference type="HOGENOM" id="CLU_2953602_0_0_9"/>
<reference evidence="1 2" key="1">
    <citation type="submission" date="2013-06" db="EMBL/GenBank/DDBJ databases">
        <authorList>
            <person name="Weinstock G."/>
            <person name="Sodergren E."/>
            <person name="Lobos E.A."/>
            <person name="Fulton L."/>
            <person name="Fulton R."/>
            <person name="Courtney L."/>
            <person name="Fronick C."/>
            <person name="O'Laughlin M."/>
            <person name="Godfrey J."/>
            <person name="Wilson R.M."/>
            <person name="Miner T."/>
            <person name="Farmer C."/>
            <person name="Delehaunty K."/>
            <person name="Cordes M."/>
            <person name="Minx P."/>
            <person name="Tomlinson C."/>
            <person name="Chen J."/>
            <person name="Wollam A."/>
            <person name="Pepin K.H."/>
            <person name="Bhonagiri V."/>
            <person name="Zhang X."/>
            <person name="Warren W."/>
            <person name="Mitreva M."/>
            <person name="Mardis E.R."/>
            <person name="Wilson R.K."/>
        </authorList>
    </citation>
    <scope>NUCLEOTIDE SEQUENCE [LARGE SCALE GENOMIC DNA]</scope>
    <source>
        <strain evidence="1 2">ATCC 29099</strain>
    </source>
</reference>
<keyword evidence="2" id="KW-1185">Reference proteome</keyword>
<dbReference type="EMBL" id="AWVJ01000053">
    <property type="protein sequence ID" value="ERK50356.1"/>
    <property type="molecule type" value="Genomic_DNA"/>
</dbReference>